<evidence type="ECO:0000313" key="1">
    <source>
        <dbReference type="EMBL" id="EYC33937.1"/>
    </source>
</evidence>
<dbReference type="AlphaFoldDB" id="A0A016W3R6"/>
<dbReference type="EMBL" id="JARK01001337">
    <property type="protein sequence ID" value="EYC33937.1"/>
    <property type="molecule type" value="Genomic_DNA"/>
</dbReference>
<reference evidence="2" key="1">
    <citation type="journal article" date="2015" name="Nat. Genet.">
        <title>The genome and transcriptome of the zoonotic hookworm Ancylostoma ceylanicum identify infection-specific gene families.</title>
        <authorList>
            <person name="Schwarz E.M."/>
            <person name="Hu Y."/>
            <person name="Antoshechkin I."/>
            <person name="Miller M.M."/>
            <person name="Sternberg P.W."/>
            <person name="Aroian R.V."/>
        </authorList>
    </citation>
    <scope>NUCLEOTIDE SEQUENCE</scope>
    <source>
        <strain evidence="2">HY135</strain>
    </source>
</reference>
<sequence>MAIAADFLELTDDALSGYLNRTTSDSRPAIWDLYLVEVSLLFFQTFGIFLASDLQILETNRNLNHSACGTETIPSKFHQFYSGAASPKKIL</sequence>
<dbReference type="Proteomes" id="UP000024635">
    <property type="component" value="Unassembled WGS sequence"/>
</dbReference>
<accession>A0A016W3R6</accession>
<protein>
    <submittedName>
        <fullName evidence="1">Uncharacterized protein</fullName>
    </submittedName>
</protein>
<name>A0A016W3R6_9BILA</name>
<gene>
    <name evidence="1" type="primary">Acey_s0001.g175</name>
    <name evidence="1" type="ORF">Y032_0001g175</name>
</gene>
<proteinExistence type="predicted"/>
<comment type="caution">
    <text evidence="1">The sequence shown here is derived from an EMBL/GenBank/DDBJ whole genome shotgun (WGS) entry which is preliminary data.</text>
</comment>
<organism evidence="1 2">
    <name type="scientific">Ancylostoma ceylanicum</name>
    <dbReference type="NCBI Taxonomy" id="53326"/>
    <lineage>
        <taxon>Eukaryota</taxon>
        <taxon>Metazoa</taxon>
        <taxon>Ecdysozoa</taxon>
        <taxon>Nematoda</taxon>
        <taxon>Chromadorea</taxon>
        <taxon>Rhabditida</taxon>
        <taxon>Rhabditina</taxon>
        <taxon>Rhabditomorpha</taxon>
        <taxon>Strongyloidea</taxon>
        <taxon>Ancylostomatidae</taxon>
        <taxon>Ancylostomatinae</taxon>
        <taxon>Ancylostoma</taxon>
    </lineage>
</organism>
<evidence type="ECO:0000313" key="2">
    <source>
        <dbReference type="Proteomes" id="UP000024635"/>
    </source>
</evidence>
<keyword evidence="2" id="KW-1185">Reference proteome</keyword>